<dbReference type="OrthoDB" id="8526125at2"/>
<dbReference type="InterPro" id="IPR019888">
    <property type="entry name" value="Tscrpt_reg_AsnC-like"/>
</dbReference>
<evidence type="ECO:0000313" key="8">
    <source>
        <dbReference type="Proteomes" id="UP000335538"/>
    </source>
</evidence>
<dbReference type="EMBL" id="LT906435">
    <property type="protein sequence ID" value="SNU86835.1"/>
    <property type="molecule type" value="Genomic_DNA"/>
</dbReference>
<name>A0A239SN19_9BURK</name>
<evidence type="ECO:0000256" key="2">
    <source>
        <dbReference type="ARBA" id="ARBA00023125"/>
    </source>
</evidence>
<keyword evidence="2" id="KW-0238">DNA-binding</keyword>
<dbReference type="InterPro" id="IPR000485">
    <property type="entry name" value="AsnC-type_HTH_dom"/>
</dbReference>
<dbReference type="Pfam" id="PF01037">
    <property type="entry name" value="AsnC_trans_reg"/>
    <property type="match status" value="1"/>
</dbReference>
<dbReference type="GO" id="GO:0043565">
    <property type="term" value="F:sequence-specific DNA binding"/>
    <property type="evidence" value="ECO:0007669"/>
    <property type="project" value="InterPro"/>
</dbReference>
<keyword evidence="7" id="KW-1185">Reference proteome</keyword>
<dbReference type="Pfam" id="PF13412">
    <property type="entry name" value="HTH_24"/>
    <property type="match status" value="1"/>
</dbReference>
<accession>A0A239SN19</accession>
<proteinExistence type="predicted"/>
<dbReference type="SMART" id="SM00344">
    <property type="entry name" value="HTH_ASNC"/>
    <property type="match status" value="1"/>
</dbReference>
<dbReference type="InterPro" id="IPR011008">
    <property type="entry name" value="Dimeric_a/b-barrel"/>
</dbReference>
<dbReference type="SUPFAM" id="SSF54909">
    <property type="entry name" value="Dimeric alpha+beta barrel"/>
    <property type="match status" value="1"/>
</dbReference>
<dbReference type="GO" id="GO:0005829">
    <property type="term" value="C:cytosol"/>
    <property type="evidence" value="ECO:0007669"/>
    <property type="project" value="TreeGrafter"/>
</dbReference>
<evidence type="ECO:0000256" key="3">
    <source>
        <dbReference type="ARBA" id="ARBA00023163"/>
    </source>
</evidence>
<dbReference type="InterPro" id="IPR036388">
    <property type="entry name" value="WH-like_DNA-bd_sf"/>
</dbReference>
<evidence type="ECO:0000313" key="6">
    <source>
        <dbReference type="EMBL" id="VVE82637.1"/>
    </source>
</evidence>
<dbReference type="PROSITE" id="PS50956">
    <property type="entry name" value="HTH_ASNC_2"/>
    <property type="match status" value="1"/>
</dbReference>
<gene>
    <name evidence="5" type="primary">lrp_9</name>
    <name evidence="6" type="ORF">PSP31121_03891</name>
    <name evidence="5" type="ORF">SAMEA4530655_03526</name>
</gene>
<evidence type="ECO:0000313" key="5">
    <source>
        <dbReference type="EMBL" id="SNU86835.1"/>
    </source>
</evidence>
<reference evidence="6 8" key="2">
    <citation type="submission" date="2019-08" db="EMBL/GenBank/DDBJ databases">
        <authorList>
            <person name="Peeters C."/>
        </authorList>
    </citation>
    <scope>NUCLEOTIDE SEQUENCE [LARGE SCALE GENOMIC DNA]</scope>
    <source>
        <strain evidence="6 8">LMG 31121</strain>
    </source>
</reference>
<dbReference type="Gene3D" id="1.10.10.10">
    <property type="entry name" value="Winged helix-like DNA-binding domain superfamily/Winged helix DNA-binding domain"/>
    <property type="match status" value="1"/>
</dbReference>
<dbReference type="GO" id="GO:0043200">
    <property type="term" value="P:response to amino acid"/>
    <property type="evidence" value="ECO:0007669"/>
    <property type="project" value="TreeGrafter"/>
</dbReference>
<dbReference type="STRING" id="93222.NA29_21725"/>
<dbReference type="CDD" id="cd00090">
    <property type="entry name" value="HTH_ARSR"/>
    <property type="match status" value="1"/>
</dbReference>
<reference evidence="5 7" key="1">
    <citation type="submission" date="2017-06" db="EMBL/GenBank/DDBJ databases">
        <authorList>
            <consortium name="Pathogen Informatics"/>
        </authorList>
    </citation>
    <scope>NUCLEOTIDE SEQUENCE [LARGE SCALE GENOMIC DNA]</scope>
    <source>
        <strain evidence="5 7">NCTC13161</strain>
    </source>
</reference>
<dbReference type="Proteomes" id="UP000215126">
    <property type="component" value="Chromosome 1"/>
</dbReference>
<dbReference type="InterPro" id="IPR019887">
    <property type="entry name" value="Tscrpt_reg_AsnC/Lrp_C"/>
</dbReference>
<dbReference type="PANTHER" id="PTHR30154:SF17">
    <property type="entry name" value="DNA-BINDING TRANSCRIPTIONAL ACTIVATOR DECR"/>
    <property type="match status" value="1"/>
</dbReference>
<dbReference type="AlphaFoldDB" id="A0A239SN19"/>
<dbReference type="InterPro" id="IPR011991">
    <property type="entry name" value="ArsR-like_HTH"/>
</dbReference>
<dbReference type="SUPFAM" id="SSF46785">
    <property type="entry name" value="Winged helix' DNA-binding domain"/>
    <property type="match status" value="1"/>
</dbReference>
<dbReference type="Gene3D" id="3.30.70.920">
    <property type="match status" value="1"/>
</dbReference>
<protein>
    <submittedName>
        <fullName evidence="5">Leucine-responsive regulatory protein</fullName>
    </submittedName>
    <submittedName>
        <fullName evidence="6">Lrp/AsnC family transcriptional regulator</fullName>
    </submittedName>
</protein>
<dbReference type="PANTHER" id="PTHR30154">
    <property type="entry name" value="LEUCINE-RESPONSIVE REGULATORY PROTEIN"/>
    <property type="match status" value="1"/>
</dbReference>
<keyword evidence="1" id="KW-0805">Transcription regulation</keyword>
<dbReference type="PRINTS" id="PR00033">
    <property type="entry name" value="HTHASNC"/>
</dbReference>
<organism evidence="5 7">
    <name type="scientific">Pandoraea sputorum</name>
    <dbReference type="NCBI Taxonomy" id="93222"/>
    <lineage>
        <taxon>Bacteria</taxon>
        <taxon>Pseudomonadati</taxon>
        <taxon>Pseudomonadota</taxon>
        <taxon>Betaproteobacteria</taxon>
        <taxon>Burkholderiales</taxon>
        <taxon>Burkholderiaceae</taxon>
        <taxon>Pandoraea</taxon>
    </lineage>
</organism>
<evidence type="ECO:0000259" key="4">
    <source>
        <dbReference type="PROSITE" id="PS50956"/>
    </source>
</evidence>
<dbReference type="EMBL" id="CABPSR010000011">
    <property type="protein sequence ID" value="VVE82637.1"/>
    <property type="molecule type" value="Genomic_DNA"/>
</dbReference>
<evidence type="ECO:0000256" key="1">
    <source>
        <dbReference type="ARBA" id="ARBA00023015"/>
    </source>
</evidence>
<feature type="domain" description="HTH asnC-type" evidence="4">
    <location>
        <begin position="11"/>
        <end position="72"/>
    </location>
</feature>
<sequence>MEKFSSQAAIVDKTDLAILENLQSDASRSLGELAEAVHLSPTPCWRRVQRLRESGVITGQVTLCDPQQLDLRVTAFVFIKAATHSEDWMVRFVAGARELPEIVEIHRMAGEIDYLLKVYLPDIAAYDRFYKKLIRVADLQDISASFSMETVKFTTALPVDHLR</sequence>
<dbReference type="Proteomes" id="UP000335538">
    <property type="component" value="Unassembled WGS sequence"/>
</dbReference>
<keyword evidence="3" id="KW-0804">Transcription</keyword>
<evidence type="ECO:0000313" key="7">
    <source>
        <dbReference type="Proteomes" id="UP000215126"/>
    </source>
</evidence>
<dbReference type="GO" id="GO:0006355">
    <property type="term" value="P:regulation of DNA-templated transcription"/>
    <property type="evidence" value="ECO:0007669"/>
    <property type="project" value="UniProtKB-ARBA"/>
</dbReference>
<dbReference type="InterPro" id="IPR036390">
    <property type="entry name" value="WH_DNA-bd_sf"/>
</dbReference>